<keyword evidence="2" id="KW-1185">Reference proteome</keyword>
<dbReference type="RefSeq" id="WP_203240909.1">
    <property type="nucleotide sequence ID" value="NZ_JAFBRH010000001.1"/>
</dbReference>
<gene>
    <name evidence="1" type="ORF">JQV55_00560</name>
</gene>
<evidence type="ECO:0000313" key="2">
    <source>
        <dbReference type="Proteomes" id="UP000732193"/>
    </source>
</evidence>
<name>A0AAE3B465_9RHOB</name>
<dbReference type="Proteomes" id="UP000732193">
    <property type="component" value="Unassembled WGS sequence"/>
</dbReference>
<dbReference type="EMBL" id="JAFBRM010000001">
    <property type="protein sequence ID" value="MBM1712047.1"/>
    <property type="molecule type" value="Genomic_DNA"/>
</dbReference>
<organism evidence="1 2">
    <name type="scientific">Sulfitobacter geojensis</name>
    <dbReference type="NCBI Taxonomy" id="1342299"/>
    <lineage>
        <taxon>Bacteria</taxon>
        <taxon>Pseudomonadati</taxon>
        <taxon>Pseudomonadota</taxon>
        <taxon>Alphaproteobacteria</taxon>
        <taxon>Rhodobacterales</taxon>
        <taxon>Roseobacteraceae</taxon>
        <taxon>Sulfitobacter</taxon>
    </lineage>
</organism>
<accession>A0AAE3B465</accession>
<reference evidence="1 2" key="1">
    <citation type="submission" date="2021-01" db="EMBL/GenBank/DDBJ databases">
        <title>Diatom-associated Roseobacters Show Island Model of Population Structure.</title>
        <authorList>
            <person name="Qu L."/>
            <person name="Feng X."/>
            <person name="Chen Y."/>
            <person name="Li L."/>
            <person name="Wang X."/>
            <person name="Hu Z."/>
            <person name="Wang H."/>
            <person name="Luo H."/>
        </authorList>
    </citation>
    <scope>NUCLEOTIDE SEQUENCE [LARGE SCALE GENOMIC DNA]</scope>
    <source>
        <strain evidence="1 2">TR60-84</strain>
    </source>
</reference>
<proteinExistence type="predicted"/>
<evidence type="ECO:0000313" key="1">
    <source>
        <dbReference type="EMBL" id="MBM1712047.1"/>
    </source>
</evidence>
<comment type="caution">
    <text evidence="1">The sequence shown here is derived from an EMBL/GenBank/DDBJ whole genome shotgun (WGS) entry which is preliminary data.</text>
</comment>
<protein>
    <submittedName>
        <fullName evidence="1">DUF4238 domain-containing protein</fullName>
    </submittedName>
</protein>
<sequence>MAKSREHHWWPVGHQKHWTNKSNAINILAPDGRHETKKVKNRKVGKKSHGHTTLRGGPWETNFEDKFEETDNRIHQIIDAINPENTVGSKWEYFKFLIKQIGKKDRKLSDICKFGRLSKEDDLFLLEYILLLLIRWPSHRAVMEKYSILKDKDSVEEIGKGNMLIKVRTAEDILSRKVISNHYYVFIHSFGREFILGDGMLDGLTSSLTGLSLQGHALLPLTPSLCLYICTPTKMRTDVNYAAFSAPPWMVDYANEITQVYSKDQLFYRKKKPRIEQAFSRAEFCSCKYNQHPLIDHLNSITGYGSRYRKLSGEVVEKRLFGGPLDDLL</sequence>
<dbReference type="AlphaFoldDB" id="A0AAE3B465"/>